<dbReference type="Proteomes" id="UP000199623">
    <property type="component" value="Unassembled WGS sequence"/>
</dbReference>
<organism evidence="2 3">
    <name type="scientific">Lentzea fradiae</name>
    <dbReference type="NCBI Taxonomy" id="200378"/>
    <lineage>
        <taxon>Bacteria</taxon>
        <taxon>Bacillati</taxon>
        <taxon>Actinomycetota</taxon>
        <taxon>Actinomycetes</taxon>
        <taxon>Pseudonocardiales</taxon>
        <taxon>Pseudonocardiaceae</taxon>
        <taxon>Lentzea</taxon>
    </lineage>
</organism>
<dbReference type="EMBL" id="FNCC01000006">
    <property type="protein sequence ID" value="SDG22933.1"/>
    <property type="molecule type" value="Genomic_DNA"/>
</dbReference>
<sequence>MHLPLTTALLVTTALLAAPAPAAAAPAEPRSVSEAQSVPVSETQSVSRTTASYAIYDRFARKVTGRDVHKRIRSASLVKILIAIEQLETRGDDPRIEPMLRVSDDYSASELWVENGWEQVVVRTARRLGLRDTRPPENRGMWGYTAVSAHDVVQTYRYLLERAAPKVRHTVMGHLHRAERCASDGFDQSFGLPSVTWRPAFKQGWSGFGDPVRPCVDRPRPRVRWELDTTSPALHTSGTCGFSVVAVLTLHPEGTSYETAAKRVTRLTEEVTKYRC</sequence>
<dbReference type="SUPFAM" id="SSF56601">
    <property type="entry name" value="beta-lactamase/transpeptidase-like"/>
    <property type="match status" value="1"/>
</dbReference>
<feature type="chain" id="PRO_5011603158" description="Beta-lactamase enzyme family protein" evidence="1">
    <location>
        <begin position="25"/>
        <end position="276"/>
    </location>
</feature>
<dbReference type="InterPro" id="IPR012338">
    <property type="entry name" value="Beta-lactam/transpept-like"/>
</dbReference>
<evidence type="ECO:0000256" key="1">
    <source>
        <dbReference type="SAM" id="SignalP"/>
    </source>
</evidence>
<proteinExistence type="predicted"/>
<protein>
    <recommendedName>
        <fullName evidence="4">Beta-lactamase enzyme family protein</fullName>
    </recommendedName>
</protein>
<feature type="signal peptide" evidence="1">
    <location>
        <begin position="1"/>
        <end position="24"/>
    </location>
</feature>
<dbReference type="STRING" id="200378.SAMN05216553_106283"/>
<evidence type="ECO:0000313" key="3">
    <source>
        <dbReference type="Proteomes" id="UP000199623"/>
    </source>
</evidence>
<dbReference type="Gene3D" id="3.40.710.10">
    <property type="entry name" value="DD-peptidase/beta-lactamase superfamily"/>
    <property type="match status" value="1"/>
</dbReference>
<keyword evidence="3" id="KW-1185">Reference proteome</keyword>
<evidence type="ECO:0008006" key="4">
    <source>
        <dbReference type="Google" id="ProtNLM"/>
    </source>
</evidence>
<keyword evidence="1" id="KW-0732">Signal</keyword>
<evidence type="ECO:0000313" key="2">
    <source>
        <dbReference type="EMBL" id="SDG22933.1"/>
    </source>
</evidence>
<gene>
    <name evidence="2" type="ORF">SAMN05216553_106283</name>
</gene>
<dbReference type="AlphaFoldDB" id="A0A1G7SIW0"/>
<name>A0A1G7SIW0_9PSEU</name>
<reference evidence="3" key="1">
    <citation type="submission" date="2016-10" db="EMBL/GenBank/DDBJ databases">
        <authorList>
            <person name="Varghese N."/>
            <person name="Submissions S."/>
        </authorList>
    </citation>
    <scope>NUCLEOTIDE SEQUENCE [LARGE SCALE GENOMIC DNA]</scope>
    <source>
        <strain evidence="3">CGMCC 4.3506</strain>
    </source>
</reference>
<dbReference type="RefSeq" id="WP_245743986.1">
    <property type="nucleotide sequence ID" value="NZ_FNCC01000006.1"/>
</dbReference>
<accession>A0A1G7SIW0</accession>